<organism evidence="3 4">
    <name type="scientific">Glaciihabitans tibetensis</name>
    <dbReference type="NCBI Taxonomy" id="1266600"/>
    <lineage>
        <taxon>Bacteria</taxon>
        <taxon>Bacillati</taxon>
        <taxon>Actinomycetota</taxon>
        <taxon>Actinomycetes</taxon>
        <taxon>Micrococcales</taxon>
        <taxon>Microbacteriaceae</taxon>
        <taxon>Glaciihabitans</taxon>
    </lineage>
</organism>
<dbReference type="Proteomes" id="UP000237983">
    <property type="component" value="Unassembled WGS sequence"/>
</dbReference>
<evidence type="ECO:0000256" key="2">
    <source>
        <dbReference type="SAM" id="Phobius"/>
    </source>
</evidence>
<evidence type="ECO:0000256" key="1">
    <source>
        <dbReference type="SAM" id="MobiDB-lite"/>
    </source>
</evidence>
<dbReference type="EMBL" id="PVTL01000005">
    <property type="protein sequence ID" value="PRY68132.1"/>
    <property type="molecule type" value="Genomic_DNA"/>
</dbReference>
<feature type="region of interest" description="Disordered" evidence="1">
    <location>
        <begin position="146"/>
        <end position="178"/>
    </location>
</feature>
<comment type="caution">
    <text evidence="3">The sequence shown here is derived from an EMBL/GenBank/DDBJ whole genome shotgun (WGS) entry which is preliminary data.</text>
</comment>
<dbReference type="AlphaFoldDB" id="A0A2T0VD80"/>
<feature type="compositionally biased region" description="Low complexity" evidence="1">
    <location>
        <begin position="146"/>
        <end position="158"/>
    </location>
</feature>
<accession>A0A2T0VD80</accession>
<feature type="transmembrane region" description="Helical" evidence="2">
    <location>
        <begin position="38"/>
        <end position="60"/>
    </location>
</feature>
<evidence type="ECO:0000313" key="3">
    <source>
        <dbReference type="EMBL" id="PRY68132.1"/>
    </source>
</evidence>
<evidence type="ECO:0000313" key="4">
    <source>
        <dbReference type="Proteomes" id="UP000237983"/>
    </source>
</evidence>
<gene>
    <name evidence="3" type="ORF">B0I08_105297</name>
</gene>
<keyword evidence="4" id="KW-1185">Reference proteome</keyword>
<name>A0A2T0VD80_9MICO</name>
<protein>
    <submittedName>
        <fullName evidence="3">Uncharacterized protein</fullName>
    </submittedName>
</protein>
<proteinExistence type="predicted"/>
<sequence>MPGPREGIYLDSALAIVEQQVNERIDAVTHRRRTASRALIVGLLVTTLGGGVATAAALTITPAPAAPSMMVESSLELHCVDGPATIVPAVFTARLSVRAKAGSELDLAAVCAGARVAVASDSAGTLQDSTPDELLRVATDIVTASATQSSNQSSNQSADVAEASFGPLQPSAPTPTRFTTCERASDGRVVVLMTAGDAGADSVADESARCLANDGYRLYKETS</sequence>
<keyword evidence="2" id="KW-0472">Membrane</keyword>
<reference evidence="3 4" key="1">
    <citation type="submission" date="2018-03" db="EMBL/GenBank/DDBJ databases">
        <title>Genomic Encyclopedia of Type Strains, Phase III (KMG-III): the genomes of soil and plant-associated and newly described type strains.</title>
        <authorList>
            <person name="Whitman W."/>
        </authorList>
    </citation>
    <scope>NUCLEOTIDE SEQUENCE [LARGE SCALE GENOMIC DNA]</scope>
    <source>
        <strain evidence="3 4">CGMCC 1.12484</strain>
    </source>
</reference>
<keyword evidence="2" id="KW-0812">Transmembrane</keyword>
<keyword evidence="2" id="KW-1133">Transmembrane helix</keyword>